<proteinExistence type="predicted"/>
<sequence>MDLARVVPIGAGSGIGVRIEGRFWSRSGARLPRAEIGWPIVVPGSMAETLHLLPLHLSTQTPTTFTREGRLFVSLASSDIALRLIGGARDAWQQVVSQELRQTSEAAALLRGLTSLKDIIPLPGGPIACREPYHVESSSGVHHGSYPPGDIAVGRRLEGMDNTMASLTAETKSICLDIAGFQSRMMGLEQRVTMVEAQAANSRD</sequence>
<reference evidence="1" key="1">
    <citation type="journal article" date="2022" name="bioRxiv">
        <title>Sequencing and chromosome-scale assembly of the giantPleurodeles waltlgenome.</title>
        <authorList>
            <person name="Brown T."/>
            <person name="Elewa A."/>
            <person name="Iarovenko S."/>
            <person name="Subramanian E."/>
            <person name="Araus A.J."/>
            <person name="Petzold A."/>
            <person name="Susuki M."/>
            <person name="Suzuki K.-i.T."/>
            <person name="Hayashi T."/>
            <person name="Toyoda A."/>
            <person name="Oliveira C."/>
            <person name="Osipova E."/>
            <person name="Leigh N.D."/>
            <person name="Simon A."/>
            <person name="Yun M.H."/>
        </authorList>
    </citation>
    <scope>NUCLEOTIDE SEQUENCE</scope>
    <source>
        <strain evidence="1">20211129_DDA</strain>
        <tissue evidence="1">Liver</tissue>
    </source>
</reference>
<accession>A0AAV7N594</accession>
<dbReference type="Proteomes" id="UP001066276">
    <property type="component" value="Chromosome 9"/>
</dbReference>
<evidence type="ECO:0000313" key="1">
    <source>
        <dbReference type="EMBL" id="KAJ1110439.1"/>
    </source>
</evidence>
<gene>
    <name evidence="1" type="ORF">NDU88_007790</name>
</gene>
<keyword evidence="2" id="KW-1185">Reference proteome</keyword>
<name>A0AAV7N594_PLEWA</name>
<protein>
    <submittedName>
        <fullName evidence="1">Uncharacterized protein</fullName>
    </submittedName>
</protein>
<dbReference type="AlphaFoldDB" id="A0AAV7N594"/>
<comment type="caution">
    <text evidence="1">The sequence shown here is derived from an EMBL/GenBank/DDBJ whole genome shotgun (WGS) entry which is preliminary data.</text>
</comment>
<dbReference type="EMBL" id="JANPWB010000013">
    <property type="protein sequence ID" value="KAJ1110439.1"/>
    <property type="molecule type" value="Genomic_DNA"/>
</dbReference>
<evidence type="ECO:0000313" key="2">
    <source>
        <dbReference type="Proteomes" id="UP001066276"/>
    </source>
</evidence>
<organism evidence="1 2">
    <name type="scientific">Pleurodeles waltl</name>
    <name type="common">Iberian ribbed newt</name>
    <dbReference type="NCBI Taxonomy" id="8319"/>
    <lineage>
        <taxon>Eukaryota</taxon>
        <taxon>Metazoa</taxon>
        <taxon>Chordata</taxon>
        <taxon>Craniata</taxon>
        <taxon>Vertebrata</taxon>
        <taxon>Euteleostomi</taxon>
        <taxon>Amphibia</taxon>
        <taxon>Batrachia</taxon>
        <taxon>Caudata</taxon>
        <taxon>Salamandroidea</taxon>
        <taxon>Salamandridae</taxon>
        <taxon>Pleurodelinae</taxon>
        <taxon>Pleurodeles</taxon>
    </lineage>
</organism>